<evidence type="ECO:0000256" key="9">
    <source>
        <dbReference type="PIRSR" id="PIRSR600888-3"/>
    </source>
</evidence>
<evidence type="ECO:0000256" key="2">
    <source>
        <dbReference type="ARBA" id="ARBA00001997"/>
    </source>
</evidence>
<organism evidence="10 11">
    <name type="scientific">Tectimicrobiota bacterium</name>
    <dbReference type="NCBI Taxonomy" id="2528274"/>
    <lineage>
        <taxon>Bacteria</taxon>
        <taxon>Pseudomonadati</taxon>
        <taxon>Nitrospinota/Tectimicrobiota group</taxon>
        <taxon>Candidatus Tectimicrobiota</taxon>
    </lineage>
</organism>
<dbReference type="EMBL" id="JACPSX010000084">
    <property type="protein sequence ID" value="MBI3014315.1"/>
    <property type="molecule type" value="Genomic_DNA"/>
</dbReference>
<reference evidence="10" key="1">
    <citation type="submission" date="2020-07" db="EMBL/GenBank/DDBJ databases">
        <title>Huge and variable diversity of episymbiotic CPR bacteria and DPANN archaea in groundwater ecosystems.</title>
        <authorList>
            <person name="He C.Y."/>
            <person name="Keren R."/>
            <person name="Whittaker M."/>
            <person name="Farag I.F."/>
            <person name="Doudna J."/>
            <person name="Cate J.H.D."/>
            <person name="Banfield J.F."/>
        </authorList>
    </citation>
    <scope>NUCLEOTIDE SEQUENCE</scope>
    <source>
        <strain evidence="10">NC_groundwater_717_Ag_S-0.2um_59_8</strain>
    </source>
</reference>
<name>A0A932GNX9_UNCTE</name>
<proteinExistence type="predicted"/>
<dbReference type="Pfam" id="PF00908">
    <property type="entry name" value="dTDP_sugar_isom"/>
    <property type="match status" value="1"/>
</dbReference>
<evidence type="ECO:0000256" key="8">
    <source>
        <dbReference type="PIRSR" id="PIRSR600888-1"/>
    </source>
</evidence>
<dbReference type="EC" id="5.1.3.13" evidence="3"/>
<dbReference type="PANTHER" id="PTHR21047:SF2">
    <property type="entry name" value="THYMIDINE DIPHOSPHO-4-KETO-RHAMNOSE 3,5-EPIMERASE"/>
    <property type="match status" value="1"/>
</dbReference>
<dbReference type="PANTHER" id="PTHR21047">
    <property type="entry name" value="DTDP-6-DEOXY-D-GLUCOSE-3,5 EPIMERASE"/>
    <property type="match status" value="1"/>
</dbReference>
<dbReference type="Gene3D" id="2.60.120.10">
    <property type="entry name" value="Jelly Rolls"/>
    <property type="match status" value="1"/>
</dbReference>
<dbReference type="AlphaFoldDB" id="A0A932GNX9"/>
<accession>A0A932GNX9</accession>
<dbReference type="SUPFAM" id="SSF51182">
    <property type="entry name" value="RmlC-like cupins"/>
    <property type="match status" value="1"/>
</dbReference>
<dbReference type="GO" id="GO:0008830">
    <property type="term" value="F:dTDP-4-dehydrorhamnose 3,5-epimerase activity"/>
    <property type="evidence" value="ECO:0007669"/>
    <property type="project" value="UniProtKB-EC"/>
</dbReference>
<dbReference type="GO" id="GO:0019305">
    <property type="term" value="P:dTDP-rhamnose biosynthetic process"/>
    <property type="evidence" value="ECO:0007669"/>
    <property type="project" value="TreeGrafter"/>
</dbReference>
<evidence type="ECO:0000313" key="10">
    <source>
        <dbReference type="EMBL" id="MBI3014315.1"/>
    </source>
</evidence>
<sequence>MIEDVVLKPLVTHVDERGFFREIIRVTDEFFGEGFGQCSHSLMYPGVAKAWHIHQRQVDWWYVVCGVLRVALHDRRPGSPTHRKTMEFLMGDNQPAQVLKIPPGVAHGCKCLSGPAHLIYVTSGVYDPSDEGRIPHD</sequence>
<evidence type="ECO:0000256" key="3">
    <source>
        <dbReference type="ARBA" id="ARBA00012098"/>
    </source>
</evidence>
<evidence type="ECO:0000256" key="7">
    <source>
        <dbReference type="ARBA" id="ARBA00033311"/>
    </source>
</evidence>
<comment type="function">
    <text evidence="2">Catalyzes the epimerization of the C3' and C5'positions of dTDP-6-deoxy-D-xylo-4-hexulose, forming dTDP-6-deoxy-L-lyxo-4-hexulose.</text>
</comment>
<dbReference type="GO" id="GO:0005829">
    <property type="term" value="C:cytosol"/>
    <property type="evidence" value="ECO:0007669"/>
    <property type="project" value="TreeGrafter"/>
</dbReference>
<dbReference type="Proteomes" id="UP000741360">
    <property type="component" value="Unassembled WGS sequence"/>
</dbReference>
<feature type="site" description="Participates in a stacking interaction with the thymidine ring of dTDP-4-oxo-6-deoxyglucose" evidence="9">
    <location>
        <position position="126"/>
    </location>
</feature>
<feature type="active site" description="Proton acceptor" evidence="8">
    <location>
        <position position="52"/>
    </location>
</feature>
<evidence type="ECO:0000313" key="11">
    <source>
        <dbReference type="Proteomes" id="UP000741360"/>
    </source>
</evidence>
<dbReference type="InterPro" id="IPR011051">
    <property type="entry name" value="RmlC_Cupin_sf"/>
</dbReference>
<evidence type="ECO:0000256" key="5">
    <source>
        <dbReference type="ARBA" id="ARBA00029758"/>
    </source>
</evidence>
<gene>
    <name evidence="10" type="ORF">HYY65_04430</name>
</gene>
<evidence type="ECO:0000256" key="6">
    <source>
        <dbReference type="ARBA" id="ARBA00031424"/>
    </source>
</evidence>
<dbReference type="GO" id="GO:0000271">
    <property type="term" value="P:polysaccharide biosynthetic process"/>
    <property type="evidence" value="ECO:0007669"/>
    <property type="project" value="TreeGrafter"/>
</dbReference>
<evidence type="ECO:0000256" key="1">
    <source>
        <dbReference type="ARBA" id="ARBA00001298"/>
    </source>
</evidence>
<dbReference type="InterPro" id="IPR000888">
    <property type="entry name" value="RmlC-like"/>
</dbReference>
<comment type="catalytic activity">
    <reaction evidence="1">
        <text>dTDP-4-dehydro-6-deoxy-alpha-D-glucose = dTDP-4-dehydro-beta-L-rhamnose</text>
        <dbReference type="Rhea" id="RHEA:16969"/>
        <dbReference type="ChEBI" id="CHEBI:57649"/>
        <dbReference type="ChEBI" id="CHEBI:62830"/>
        <dbReference type="EC" id="5.1.3.13"/>
    </reaction>
</comment>
<protein>
    <recommendedName>
        <fullName evidence="4">dTDP-4-dehydrorhamnose 3,5-epimerase</fullName>
        <ecNumber evidence="3">5.1.3.13</ecNumber>
    </recommendedName>
    <alternativeName>
        <fullName evidence="6">Thymidine diphospho-4-keto-rhamnose 3,5-epimerase</fullName>
    </alternativeName>
    <alternativeName>
        <fullName evidence="5">dTDP-4-keto-6-deoxyglucose 3,5-epimerase</fullName>
    </alternativeName>
    <alternativeName>
        <fullName evidence="7">dTDP-6-deoxy-D-xylo-4-hexulose 3,5-epimerase</fullName>
    </alternativeName>
</protein>
<comment type="caution">
    <text evidence="10">The sequence shown here is derived from an EMBL/GenBank/DDBJ whole genome shotgun (WGS) entry which is preliminary data.</text>
</comment>
<evidence type="ECO:0000256" key="4">
    <source>
        <dbReference type="ARBA" id="ARBA00019595"/>
    </source>
</evidence>
<feature type="non-terminal residue" evidence="10">
    <location>
        <position position="137"/>
    </location>
</feature>
<dbReference type="InterPro" id="IPR014710">
    <property type="entry name" value="RmlC-like_jellyroll"/>
</dbReference>
<feature type="active site" description="Proton donor" evidence="8">
    <location>
        <position position="120"/>
    </location>
</feature>